<name>A0A5P6VTP0_PSEXY</name>
<organism evidence="2 3">
    <name type="scientific">Pseudobutyrivibrio xylanivorans</name>
    <dbReference type="NCBI Taxonomy" id="185007"/>
    <lineage>
        <taxon>Bacteria</taxon>
        <taxon>Bacillati</taxon>
        <taxon>Bacillota</taxon>
        <taxon>Clostridia</taxon>
        <taxon>Lachnospirales</taxon>
        <taxon>Lachnospiraceae</taxon>
        <taxon>Pseudobutyrivibrio</taxon>
    </lineage>
</organism>
<proteinExistence type="predicted"/>
<gene>
    <name evidence="2" type="ORF">FXF36_14380</name>
</gene>
<keyword evidence="1" id="KW-0812">Transmembrane</keyword>
<dbReference type="Proteomes" id="UP000327030">
    <property type="component" value="Chromosome 1"/>
</dbReference>
<evidence type="ECO:0000313" key="3">
    <source>
        <dbReference type="Proteomes" id="UP000327030"/>
    </source>
</evidence>
<reference evidence="3" key="1">
    <citation type="submission" date="2019-08" db="EMBL/GenBank/DDBJ databases">
        <title>Complete Genome Sequence of the Polysaccharide-Degrading Rumen Bacterium Pseudobutyrivibrio xylanivorans MA3014.</title>
        <authorList>
            <person name="Palevich N."/>
            <person name="Maclean P.H."/>
            <person name="Kelly W.J."/>
            <person name="Leahy S.C."/>
            <person name="Rakonjac J."/>
            <person name="Attwood G.T."/>
        </authorList>
    </citation>
    <scope>NUCLEOTIDE SEQUENCE [LARGE SCALE GENOMIC DNA]</scope>
    <source>
        <strain evidence="3">MA3014</strain>
    </source>
</reference>
<protein>
    <recommendedName>
        <fullName evidence="4">DUF4367 domain-containing protein</fullName>
    </recommendedName>
</protein>
<keyword evidence="1" id="KW-0472">Membrane</keyword>
<sequence>MSKKYDEVMDRISLSDESRERIMNNIKKFGDDSNIIRFTNWKKYTAIAAALAVVVVGGSVIYMQSNVSKQMDGSTYLLDSAYESATEEAAEPDVAGGTKGAPSNDGAFKTEEATEGEYDISTTIANPIVEYNSLKELCDAAGFEIKELDNLPFKITSTSYTLIAGETAQIIYYGEGDNEICYRKALGSEDISGDYNTYNYQDTLEVNGNTITLKGTEANLFNLALWQDSTYTYSLYVTPNCSRDVYENMISSIVE</sequence>
<dbReference type="RefSeq" id="WP_151625279.1">
    <property type="nucleotide sequence ID" value="NZ_CP043028.1"/>
</dbReference>
<feature type="transmembrane region" description="Helical" evidence="1">
    <location>
        <begin position="44"/>
        <end position="63"/>
    </location>
</feature>
<keyword evidence="1" id="KW-1133">Transmembrane helix</keyword>
<dbReference type="OrthoDB" id="7061752at2"/>
<accession>A0A5P6VTP0</accession>
<dbReference type="AlphaFoldDB" id="A0A5P6VTP0"/>
<evidence type="ECO:0008006" key="4">
    <source>
        <dbReference type="Google" id="ProtNLM"/>
    </source>
</evidence>
<evidence type="ECO:0000256" key="1">
    <source>
        <dbReference type="SAM" id="Phobius"/>
    </source>
</evidence>
<evidence type="ECO:0000313" key="2">
    <source>
        <dbReference type="EMBL" id="QFJ55993.1"/>
    </source>
</evidence>
<dbReference type="EMBL" id="CP043028">
    <property type="protein sequence ID" value="QFJ55993.1"/>
    <property type="molecule type" value="Genomic_DNA"/>
</dbReference>
<dbReference type="KEGG" id="pxv:FXF36_14380"/>